<dbReference type="InterPro" id="IPR013525">
    <property type="entry name" value="ABC2_TM"/>
</dbReference>
<accession>A0ABN4LUU0</accession>
<keyword evidence="8" id="KW-1185">Reference proteome</keyword>
<evidence type="ECO:0000313" key="8">
    <source>
        <dbReference type="Proteomes" id="UP000056750"/>
    </source>
</evidence>
<dbReference type="Pfam" id="PF12698">
    <property type="entry name" value="ABC2_membrane_3"/>
    <property type="match status" value="1"/>
</dbReference>
<evidence type="ECO:0000256" key="2">
    <source>
        <dbReference type="ARBA" id="ARBA00022692"/>
    </source>
</evidence>
<feature type="transmembrane region" description="Helical" evidence="5">
    <location>
        <begin position="231"/>
        <end position="250"/>
    </location>
</feature>
<feature type="domain" description="ABC-2 type transporter transmembrane" evidence="6">
    <location>
        <begin position="27"/>
        <end position="360"/>
    </location>
</feature>
<keyword evidence="4 5" id="KW-0472">Membrane</keyword>
<reference evidence="7 8" key="1">
    <citation type="submission" date="2015-12" db="EMBL/GenBank/DDBJ databases">
        <title>Intraspecies pangenome expansion in the marine bacterium Alteromonas.</title>
        <authorList>
            <person name="Lopez-Perez M."/>
            <person name="Rodriguez-Valera F."/>
        </authorList>
    </citation>
    <scope>NUCLEOTIDE SEQUENCE [LARGE SCALE GENOMIC DNA]</scope>
    <source>
        <strain evidence="7 8">LMG 21861</strain>
        <plasmid evidence="7 8">pASTE61-200</plasmid>
    </source>
</reference>
<keyword evidence="2 5" id="KW-0812">Transmembrane</keyword>
<comment type="subcellular location">
    <subcellularLocation>
        <location evidence="1">Membrane</location>
        <topology evidence="1">Multi-pass membrane protein</topology>
    </subcellularLocation>
</comment>
<evidence type="ECO:0000313" key="7">
    <source>
        <dbReference type="EMBL" id="AMJ76640.1"/>
    </source>
</evidence>
<name>A0ABN4LUU0_9ALTE</name>
<evidence type="ECO:0000256" key="1">
    <source>
        <dbReference type="ARBA" id="ARBA00004141"/>
    </source>
</evidence>
<feature type="transmembrane region" description="Helical" evidence="5">
    <location>
        <begin position="265"/>
        <end position="288"/>
    </location>
</feature>
<evidence type="ECO:0000256" key="5">
    <source>
        <dbReference type="SAM" id="Phobius"/>
    </source>
</evidence>
<geneLocation type="plasmid" evidence="7 8">
    <name>pASTE61-200</name>
</geneLocation>
<sequence length="376" mass="42159">MQKVISLAKFEFLEQLNLKADAISIAIIGAILAARFFTVEFFNATTPVHLAAVVGSYDEQVIDFDRWKDNETLYNIPLLNSEAEAKRMMEQQEIDGYLTFCFTCDARSMTLHSMQEFHSQAYIYDLSSHISEIALPALLNISDVDFELIKNGLAIDYDINNEVVSPSASMLNTIFMFLTVLGILSAFSLLLQAITAEKEEKITQMYISCMNVNEWVDAKVLASLGVSVKAFALYFVFTALILSMFGLLQLEGNDVTQFIMYKVPILILVFAVGFVFWSYLFALVSVLIRDQSSSIKNAAIMLPMAAFGIVVSLGDYIATLGYKALSFFPITFVFAMPNRIITTDVGYLEPMMASAFVLLAAYGVRHLTYRYLRFVD</sequence>
<feature type="transmembrane region" description="Helical" evidence="5">
    <location>
        <begin position="300"/>
        <end position="325"/>
    </location>
</feature>
<keyword evidence="7" id="KW-0614">Plasmid</keyword>
<gene>
    <name evidence="7" type="ORF">AVL57_00400</name>
</gene>
<keyword evidence="3 5" id="KW-1133">Transmembrane helix</keyword>
<feature type="transmembrane region" description="Helical" evidence="5">
    <location>
        <begin position="345"/>
        <end position="364"/>
    </location>
</feature>
<proteinExistence type="predicted"/>
<dbReference type="EMBL" id="CP013927">
    <property type="protein sequence ID" value="AMJ76640.1"/>
    <property type="molecule type" value="Genomic_DNA"/>
</dbReference>
<organism evidence="7 8">
    <name type="scientific">Alteromonas stellipolaris</name>
    <dbReference type="NCBI Taxonomy" id="233316"/>
    <lineage>
        <taxon>Bacteria</taxon>
        <taxon>Pseudomonadati</taxon>
        <taxon>Pseudomonadota</taxon>
        <taxon>Gammaproteobacteria</taxon>
        <taxon>Alteromonadales</taxon>
        <taxon>Alteromonadaceae</taxon>
        <taxon>Alteromonas/Salinimonas group</taxon>
        <taxon>Alteromonas</taxon>
    </lineage>
</organism>
<feature type="transmembrane region" description="Helical" evidence="5">
    <location>
        <begin position="174"/>
        <end position="195"/>
    </location>
</feature>
<dbReference type="Proteomes" id="UP000056750">
    <property type="component" value="Plasmid pASTE61-200"/>
</dbReference>
<evidence type="ECO:0000256" key="4">
    <source>
        <dbReference type="ARBA" id="ARBA00023136"/>
    </source>
</evidence>
<evidence type="ECO:0000259" key="6">
    <source>
        <dbReference type="Pfam" id="PF12698"/>
    </source>
</evidence>
<protein>
    <recommendedName>
        <fullName evidence="6">ABC-2 type transporter transmembrane domain-containing protein</fullName>
    </recommendedName>
</protein>
<evidence type="ECO:0000256" key="3">
    <source>
        <dbReference type="ARBA" id="ARBA00022989"/>
    </source>
</evidence>
<dbReference type="RefSeq" id="WP_061093681.1">
    <property type="nucleotide sequence ID" value="NZ_CP013927.1"/>
</dbReference>